<dbReference type="RefSeq" id="WP_042229429.1">
    <property type="nucleotide sequence ID" value="NZ_CP026520.1"/>
</dbReference>
<dbReference type="Proteomes" id="UP000288943">
    <property type="component" value="Chromosome"/>
</dbReference>
<name>A0A410WT40_9BACL</name>
<evidence type="ECO:0000313" key="2">
    <source>
        <dbReference type="EMBL" id="QAV17417.1"/>
    </source>
</evidence>
<evidence type="ECO:0000313" key="1">
    <source>
        <dbReference type="EMBL" id="MCY9595657.1"/>
    </source>
</evidence>
<organism evidence="2 3">
    <name type="scientific">Paenibacillus chitinolyticus</name>
    <dbReference type="NCBI Taxonomy" id="79263"/>
    <lineage>
        <taxon>Bacteria</taxon>
        <taxon>Bacillati</taxon>
        <taxon>Bacillota</taxon>
        <taxon>Bacilli</taxon>
        <taxon>Bacillales</taxon>
        <taxon>Paenibacillaceae</taxon>
        <taxon>Paenibacillus</taxon>
    </lineage>
</organism>
<keyword evidence="4" id="KW-1185">Reference proteome</keyword>
<dbReference type="KEGG" id="pchi:PC41400_06965"/>
<proteinExistence type="predicted"/>
<dbReference type="OrthoDB" id="2665608at2"/>
<sequence>MNEEELKTVCPWCQTEIVWDPEIGPEEECPHCYNELSDYRSIRLGADEEDADEPDEEAVPAAGSDDFLDWEEEDSYTNEYAEAVRNVLDTQEEAPECSACRELMLHGGTQVTAGTGYAPVIPGTVGKAFLNPGYKLNVFVCPSCFKVETFLAEEDREKLLAVLNPSKEQPATDN</sequence>
<dbReference type="Proteomes" id="UP001527202">
    <property type="component" value="Unassembled WGS sequence"/>
</dbReference>
<protein>
    <submittedName>
        <fullName evidence="2">Uncharacterized protein</fullName>
    </submittedName>
</protein>
<dbReference type="EMBL" id="JAMDMJ010000008">
    <property type="protein sequence ID" value="MCY9595657.1"/>
    <property type="molecule type" value="Genomic_DNA"/>
</dbReference>
<gene>
    <name evidence="1" type="ORF">M5X16_07725</name>
    <name evidence="2" type="ORF">PC41400_06965</name>
</gene>
<reference evidence="2 3" key="1">
    <citation type="submission" date="2018-01" db="EMBL/GenBank/DDBJ databases">
        <title>The whole genome sequencing and assembly of Paenibacillus chitinolyticus KCCM 41400 strain.</title>
        <authorList>
            <person name="Kim J.-Y."/>
            <person name="Park M.-K."/>
            <person name="Lee Y.-J."/>
            <person name="Yi H."/>
            <person name="Bahn Y.-S."/>
            <person name="Kim J.F."/>
            <person name="Lee D.-W."/>
        </authorList>
    </citation>
    <scope>NUCLEOTIDE SEQUENCE [LARGE SCALE GENOMIC DNA]</scope>
    <source>
        <strain evidence="2 3">KCCM 41400</strain>
    </source>
</reference>
<evidence type="ECO:0000313" key="4">
    <source>
        <dbReference type="Proteomes" id="UP001527202"/>
    </source>
</evidence>
<accession>A0A410WT40</accession>
<dbReference type="AlphaFoldDB" id="A0A410WT40"/>
<dbReference type="EMBL" id="CP026520">
    <property type="protein sequence ID" value="QAV17417.1"/>
    <property type="molecule type" value="Genomic_DNA"/>
</dbReference>
<evidence type="ECO:0000313" key="3">
    <source>
        <dbReference type="Proteomes" id="UP000288943"/>
    </source>
</evidence>
<dbReference type="GeneID" id="95374558"/>
<reference evidence="1 4" key="2">
    <citation type="submission" date="2022-05" db="EMBL/GenBank/DDBJ databases">
        <title>Genome Sequencing of Bee-Associated Microbes.</title>
        <authorList>
            <person name="Dunlap C."/>
        </authorList>
    </citation>
    <scope>NUCLEOTIDE SEQUENCE [LARGE SCALE GENOMIC DNA]</scope>
    <source>
        <strain evidence="1 4">NRRL B-23120</strain>
    </source>
</reference>